<dbReference type="InterPro" id="IPR016899">
    <property type="entry name" value="mRNA_G-N7_MeTrfase_euk"/>
</dbReference>
<dbReference type="GO" id="GO:0004482">
    <property type="term" value="F:mRNA 5'-cap (guanine-N7-)-methyltransferase activity"/>
    <property type="evidence" value="ECO:0007669"/>
    <property type="project" value="UniProtKB-EC"/>
</dbReference>
<feature type="binding site" evidence="16">
    <location>
        <begin position="96"/>
        <end position="97"/>
    </location>
    <ligand>
        <name>mRNA</name>
        <dbReference type="ChEBI" id="CHEBI:33699"/>
    </ligand>
</feature>
<dbReference type="InterPro" id="IPR004971">
    <property type="entry name" value="mRNA_G-N7_MeTrfase_dom"/>
</dbReference>
<dbReference type="GO" id="GO:0005634">
    <property type="term" value="C:nucleus"/>
    <property type="evidence" value="ECO:0007669"/>
    <property type="project" value="UniProtKB-SubCell"/>
</dbReference>
<accession>A0A9P4TAC4</accession>
<feature type="domain" description="MRNA cap 0 methyltransferase" evidence="18">
    <location>
        <begin position="87"/>
        <end position="459"/>
    </location>
</feature>
<dbReference type="Gene3D" id="3.40.50.150">
    <property type="entry name" value="Vaccinia Virus protein VP39"/>
    <property type="match status" value="1"/>
</dbReference>
<dbReference type="Pfam" id="PF03291">
    <property type="entry name" value="mRNA_G-N7_MeTrfase"/>
    <property type="match status" value="2"/>
</dbReference>
<dbReference type="PANTHER" id="PTHR12189:SF2">
    <property type="entry name" value="MRNA CAP GUANINE-N7 METHYLTRANSFERASE"/>
    <property type="match status" value="1"/>
</dbReference>
<evidence type="ECO:0000313" key="19">
    <source>
        <dbReference type="EMBL" id="KAF2998500.1"/>
    </source>
</evidence>
<evidence type="ECO:0000256" key="1">
    <source>
        <dbReference type="ARBA" id="ARBA00003378"/>
    </source>
</evidence>
<evidence type="ECO:0000256" key="17">
    <source>
        <dbReference type="SAM" id="MobiDB-lite"/>
    </source>
</evidence>
<keyword evidence="4 15" id="KW-0489">Methyltransferase</keyword>
<comment type="function">
    <text evidence="1">Responsible for methylating the 5'-cap structure of mRNAs.</text>
</comment>
<dbReference type="PIRSF" id="PIRSF028762">
    <property type="entry name" value="ABD1"/>
    <property type="match status" value="1"/>
</dbReference>
<feature type="site" description="mRNA cap binding" evidence="16">
    <location>
        <position position="155"/>
    </location>
</feature>
<feature type="region of interest" description="Disordered" evidence="17">
    <location>
        <begin position="269"/>
        <end position="341"/>
    </location>
</feature>
<feature type="site" description="mRNA cap binding" evidence="16">
    <location>
        <position position="383"/>
    </location>
</feature>
<evidence type="ECO:0000256" key="3">
    <source>
        <dbReference type="ARBA" id="ARBA00011926"/>
    </source>
</evidence>
<evidence type="ECO:0000256" key="2">
    <source>
        <dbReference type="ARBA" id="ARBA00004123"/>
    </source>
</evidence>
<sequence>MAEKRGRSPSRSRSRSRSPPRQRKRPGAASRISAAEREAARRQQLEREQQAARTAQQEAASRGVHDVVKQHYNMVPERGREWRQTDSKIKGLRSYNNWVKSSLIQKFIGDERGLNILDIGCGKGGDLQKWQASRKVDLYVGCDPADVSIKQAKDRYATMQKKSRGRLFHAEFYAKDCFGEWLGDIPIIRNVGIDPGVGPGNAASQRWGGGGFDMVTMMFCMHYAFESEAKAKGMLRNVAGALKKGGRFIGCIPNSDILSNKVIDHHKAKGTAPATANGADEDDDRPTFASDDEDDWDPEKSLDSPKPEDTEHAGEKKDESSKDADKEKKAGQEDGEVEEDGFSFGNSIYRVKFSGQTPSDGVFRPPFGWKYFYWLEEAVEAPEYVVPWEAFRALAEDYNLELQYRKPFKEVWDEQKDDPELGPLSERMGVRDRRTGRLTTKQDELDASDFYHAFCFYKV</sequence>
<feature type="site" description="mRNA cap binding" evidence="16">
    <location>
        <position position="451"/>
    </location>
</feature>
<evidence type="ECO:0000256" key="4">
    <source>
        <dbReference type="ARBA" id="ARBA00022603"/>
    </source>
</evidence>
<dbReference type="OrthoDB" id="10248867at2759"/>
<feature type="compositionally biased region" description="Basic and acidic residues" evidence="17">
    <location>
        <begin position="298"/>
        <end position="332"/>
    </location>
</feature>
<feature type="compositionally biased region" description="Low complexity" evidence="17">
    <location>
        <begin position="51"/>
        <end position="62"/>
    </location>
</feature>
<evidence type="ECO:0000313" key="20">
    <source>
        <dbReference type="Proteomes" id="UP000801428"/>
    </source>
</evidence>
<dbReference type="InterPro" id="IPR029063">
    <property type="entry name" value="SAM-dependent_MTases_sf"/>
</dbReference>
<keyword evidence="7 15" id="KW-0949">S-adenosyl-L-methionine</keyword>
<comment type="catalytic activity">
    <reaction evidence="13">
        <text>a 5'-end (5'-triphosphoguanosine)-ribonucleoside in mRNA + S-adenosyl-L-methionine = a 5'-end (N(7)-methyl 5'-triphosphoguanosine)-ribonucleoside in mRNA + S-adenosyl-L-homocysteine</text>
        <dbReference type="Rhea" id="RHEA:67008"/>
        <dbReference type="Rhea" id="RHEA-COMP:17166"/>
        <dbReference type="Rhea" id="RHEA-COMP:17167"/>
        <dbReference type="ChEBI" id="CHEBI:57856"/>
        <dbReference type="ChEBI" id="CHEBI:59789"/>
        <dbReference type="ChEBI" id="CHEBI:156461"/>
        <dbReference type="ChEBI" id="CHEBI:167617"/>
        <dbReference type="EC" id="2.1.1.56"/>
    </reaction>
</comment>
<feature type="compositionally biased region" description="Acidic residues" evidence="17">
    <location>
        <begin position="279"/>
        <end position="297"/>
    </location>
</feature>
<dbReference type="InterPro" id="IPR039753">
    <property type="entry name" value="RG7MT1"/>
</dbReference>
<keyword evidence="10 15" id="KW-0539">Nucleus</keyword>
<feature type="compositionally biased region" description="Basic and acidic residues" evidence="17">
    <location>
        <begin position="34"/>
        <end position="50"/>
    </location>
</feature>
<evidence type="ECO:0000256" key="15">
    <source>
        <dbReference type="PIRNR" id="PIRNR028762"/>
    </source>
</evidence>
<feature type="site" description="mRNA cap binding" evidence="16">
    <location>
        <position position="129"/>
    </location>
</feature>
<evidence type="ECO:0000256" key="5">
    <source>
        <dbReference type="ARBA" id="ARBA00022664"/>
    </source>
</evidence>
<dbReference type="EC" id="2.1.1.56" evidence="3 15"/>
<keyword evidence="9 15" id="KW-0506">mRNA capping</keyword>
<evidence type="ECO:0000256" key="9">
    <source>
        <dbReference type="ARBA" id="ARBA00023042"/>
    </source>
</evidence>
<keyword evidence="5 15" id="KW-0507">mRNA processing</keyword>
<feature type="region of interest" description="Disordered" evidence="17">
    <location>
        <begin position="415"/>
        <end position="436"/>
    </location>
</feature>
<comment type="similarity">
    <text evidence="15">Belongs to the class I-like SAM-binding methyltransferase superfamily. mRNA cap 0 methyltransferase family.</text>
</comment>
<evidence type="ECO:0000256" key="6">
    <source>
        <dbReference type="ARBA" id="ARBA00022679"/>
    </source>
</evidence>
<evidence type="ECO:0000256" key="11">
    <source>
        <dbReference type="ARBA" id="ARBA00032772"/>
    </source>
</evidence>
<dbReference type="PANTHER" id="PTHR12189">
    <property type="entry name" value="MRNA GUANINE-7- METHYLTRANSFERASE"/>
    <property type="match status" value="1"/>
</dbReference>
<feature type="site" description="mRNA cap binding" evidence="16">
    <location>
        <position position="123"/>
    </location>
</feature>
<dbReference type="SUPFAM" id="SSF53335">
    <property type="entry name" value="S-adenosyl-L-methionine-dependent methyltransferases"/>
    <property type="match status" value="1"/>
</dbReference>
<comment type="subcellular location">
    <subcellularLocation>
        <location evidence="2 15">Nucleus</location>
    </subcellularLocation>
</comment>
<proteinExistence type="inferred from homology"/>
<evidence type="ECO:0000256" key="16">
    <source>
        <dbReference type="PIRSR" id="PIRSR028762-2"/>
    </source>
</evidence>
<feature type="region of interest" description="Disordered" evidence="17">
    <location>
        <begin position="1"/>
        <end position="63"/>
    </location>
</feature>
<feature type="site" description="mRNA cap binding" evidence="16">
    <location>
        <position position="222"/>
    </location>
</feature>
<organism evidence="19 20">
    <name type="scientific">Curvularia kusanoi</name>
    <name type="common">Cochliobolus kusanoi</name>
    <dbReference type="NCBI Taxonomy" id="90978"/>
    <lineage>
        <taxon>Eukaryota</taxon>
        <taxon>Fungi</taxon>
        <taxon>Dikarya</taxon>
        <taxon>Ascomycota</taxon>
        <taxon>Pezizomycotina</taxon>
        <taxon>Dothideomycetes</taxon>
        <taxon>Pleosporomycetidae</taxon>
        <taxon>Pleosporales</taxon>
        <taxon>Pleosporineae</taxon>
        <taxon>Pleosporaceae</taxon>
        <taxon>Curvularia</taxon>
    </lineage>
</organism>
<keyword evidence="20" id="KW-1185">Reference proteome</keyword>
<evidence type="ECO:0000256" key="8">
    <source>
        <dbReference type="ARBA" id="ARBA00022884"/>
    </source>
</evidence>
<reference evidence="19" key="1">
    <citation type="submission" date="2019-04" db="EMBL/GenBank/DDBJ databases">
        <title>Sequencing of skin fungus with MAO and IRED activity.</title>
        <authorList>
            <person name="Marsaioli A.J."/>
            <person name="Bonatto J.M.C."/>
            <person name="Reis Junior O."/>
        </authorList>
    </citation>
    <scope>NUCLEOTIDE SEQUENCE</scope>
    <source>
        <strain evidence="19">30M1</strain>
    </source>
</reference>
<keyword evidence="8 15" id="KW-0694">RNA-binding</keyword>
<dbReference type="Proteomes" id="UP000801428">
    <property type="component" value="Unassembled WGS sequence"/>
</dbReference>
<evidence type="ECO:0000256" key="14">
    <source>
        <dbReference type="ARBA" id="ARBA00049739"/>
    </source>
</evidence>
<evidence type="ECO:0000256" key="12">
    <source>
        <dbReference type="ARBA" id="ARBA00033387"/>
    </source>
</evidence>
<feature type="compositionally biased region" description="Basic residues" evidence="17">
    <location>
        <begin position="7"/>
        <end position="26"/>
    </location>
</feature>
<keyword evidence="6 15" id="KW-0808">Transferase</keyword>
<evidence type="ECO:0000256" key="7">
    <source>
        <dbReference type="ARBA" id="ARBA00022691"/>
    </source>
</evidence>
<dbReference type="AlphaFoldDB" id="A0A9P4TAC4"/>
<dbReference type="GO" id="GO:0003723">
    <property type="term" value="F:RNA binding"/>
    <property type="evidence" value="ECO:0007669"/>
    <property type="project" value="UniProtKB-KW"/>
</dbReference>
<evidence type="ECO:0000256" key="13">
    <source>
        <dbReference type="ARBA" id="ARBA00044712"/>
    </source>
</evidence>
<evidence type="ECO:0000256" key="10">
    <source>
        <dbReference type="ARBA" id="ARBA00023242"/>
    </source>
</evidence>
<evidence type="ECO:0000259" key="18">
    <source>
        <dbReference type="PROSITE" id="PS51562"/>
    </source>
</evidence>
<dbReference type="EMBL" id="SWKU01000019">
    <property type="protein sequence ID" value="KAF2998500.1"/>
    <property type="molecule type" value="Genomic_DNA"/>
</dbReference>
<gene>
    <name evidence="19" type="primary">ABD1</name>
    <name evidence="19" type="ORF">E8E13_003701</name>
</gene>
<dbReference type="CDD" id="cd02440">
    <property type="entry name" value="AdoMet_MTases"/>
    <property type="match status" value="1"/>
</dbReference>
<protein>
    <recommendedName>
        <fullName evidence="14 15">mRNA cap guanine-N(7) methyltransferase</fullName>
        <ecNumber evidence="3 15">2.1.1.56</ecNumber>
    </recommendedName>
    <alternativeName>
        <fullName evidence="11 15">mRNA (guanine-N(7))-methyltransferase</fullName>
    </alternativeName>
    <alternativeName>
        <fullName evidence="12 15">mRNA cap methyltransferase</fullName>
    </alternativeName>
</protein>
<name>A0A9P4TAC4_CURKU</name>
<comment type="caution">
    <text evidence="19">The sequence shown here is derived from an EMBL/GenBank/DDBJ whole genome shotgun (WGS) entry which is preliminary data.</text>
</comment>
<dbReference type="PROSITE" id="PS51562">
    <property type="entry name" value="RNA_CAP0_MT"/>
    <property type="match status" value="1"/>
</dbReference>